<dbReference type="AlphaFoldDB" id="A0A8X6U966"/>
<name>A0A8X6U966_NEPPI</name>
<dbReference type="EMBL" id="BMAW01025201">
    <property type="protein sequence ID" value="GFT91367.1"/>
    <property type="molecule type" value="Genomic_DNA"/>
</dbReference>
<organism evidence="2 3">
    <name type="scientific">Nephila pilipes</name>
    <name type="common">Giant wood spider</name>
    <name type="synonym">Nephila maculata</name>
    <dbReference type="NCBI Taxonomy" id="299642"/>
    <lineage>
        <taxon>Eukaryota</taxon>
        <taxon>Metazoa</taxon>
        <taxon>Ecdysozoa</taxon>
        <taxon>Arthropoda</taxon>
        <taxon>Chelicerata</taxon>
        <taxon>Arachnida</taxon>
        <taxon>Araneae</taxon>
        <taxon>Araneomorphae</taxon>
        <taxon>Entelegynae</taxon>
        <taxon>Araneoidea</taxon>
        <taxon>Nephilidae</taxon>
        <taxon>Nephila</taxon>
    </lineage>
</organism>
<sequence length="150" mass="16678">MCTSDKQENLAKLVDKIAEVRAAPFTPNVYVVAGRSEQSSDPSNSPLNEMIALRGEITALSKQVERLSRGEVERSRNRSRRRYGNENITADKESIKMPNPVNYDEIAKSQESDLEFQNLIGNLQGLQLKKIVMPNSDIPLICDLSTGTAL</sequence>
<accession>A0A8X6U966</accession>
<evidence type="ECO:0000313" key="2">
    <source>
        <dbReference type="EMBL" id="GFT91367.1"/>
    </source>
</evidence>
<dbReference type="Proteomes" id="UP000887013">
    <property type="component" value="Unassembled WGS sequence"/>
</dbReference>
<evidence type="ECO:0000256" key="1">
    <source>
        <dbReference type="SAM" id="MobiDB-lite"/>
    </source>
</evidence>
<keyword evidence="3" id="KW-1185">Reference proteome</keyword>
<gene>
    <name evidence="2" type="ORF">NPIL_238191</name>
</gene>
<evidence type="ECO:0000313" key="3">
    <source>
        <dbReference type="Proteomes" id="UP000887013"/>
    </source>
</evidence>
<reference evidence="2" key="1">
    <citation type="submission" date="2020-08" db="EMBL/GenBank/DDBJ databases">
        <title>Multicomponent nature underlies the extraordinary mechanical properties of spider dragline silk.</title>
        <authorList>
            <person name="Kono N."/>
            <person name="Nakamura H."/>
            <person name="Mori M."/>
            <person name="Yoshida Y."/>
            <person name="Ohtoshi R."/>
            <person name="Malay A.D."/>
            <person name="Moran D.A.P."/>
            <person name="Tomita M."/>
            <person name="Numata K."/>
            <person name="Arakawa K."/>
        </authorList>
    </citation>
    <scope>NUCLEOTIDE SEQUENCE</scope>
</reference>
<comment type="caution">
    <text evidence="2">The sequence shown here is derived from an EMBL/GenBank/DDBJ whole genome shotgun (WGS) entry which is preliminary data.</text>
</comment>
<proteinExistence type="predicted"/>
<protein>
    <submittedName>
        <fullName evidence="2">Uncharacterized protein</fullName>
    </submittedName>
</protein>
<feature type="region of interest" description="Disordered" evidence="1">
    <location>
        <begin position="68"/>
        <end position="96"/>
    </location>
</feature>